<dbReference type="GO" id="GO:0009234">
    <property type="term" value="P:menaquinone biosynthetic process"/>
    <property type="evidence" value="ECO:0007669"/>
    <property type="project" value="UniProtKB-UniRule"/>
</dbReference>
<comment type="catalytic activity">
    <reaction evidence="1">
        <text>futalosine + H2O = dehypoxanthine futalosine + hypoxanthine</text>
        <dbReference type="Rhea" id="RHEA:25904"/>
        <dbReference type="ChEBI" id="CHEBI:15377"/>
        <dbReference type="ChEBI" id="CHEBI:17368"/>
        <dbReference type="ChEBI" id="CHEBI:58863"/>
        <dbReference type="ChEBI" id="CHEBI:58864"/>
        <dbReference type="EC" id="3.2.2.26"/>
    </reaction>
</comment>
<dbReference type="GO" id="GO:0005829">
    <property type="term" value="C:cytosol"/>
    <property type="evidence" value="ECO:0007669"/>
    <property type="project" value="TreeGrafter"/>
</dbReference>
<comment type="similarity">
    <text evidence="1">Belongs to the PNP/UDP phosphorylase family. Futalosine hydrolase subfamily.</text>
</comment>
<dbReference type="NCBIfam" id="TIGR03664">
    <property type="entry name" value="fut_nucase"/>
    <property type="match status" value="1"/>
</dbReference>
<dbReference type="InterPro" id="IPR000845">
    <property type="entry name" value="Nucleoside_phosphorylase_d"/>
</dbReference>
<dbReference type="InterPro" id="IPR019963">
    <property type="entry name" value="FL_hydrolase_MqnB"/>
</dbReference>
<gene>
    <name evidence="1 4" type="primary">mqnB</name>
    <name evidence="4" type="ORF">CB4_02170</name>
</gene>
<organism evidence="4 5">
    <name type="scientific">Aneurinibacillus soli</name>
    <dbReference type="NCBI Taxonomy" id="1500254"/>
    <lineage>
        <taxon>Bacteria</taxon>
        <taxon>Bacillati</taxon>
        <taxon>Bacillota</taxon>
        <taxon>Bacilli</taxon>
        <taxon>Bacillales</taxon>
        <taxon>Paenibacillaceae</taxon>
        <taxon>Aneurinibacillus group</taxon>
        <taxon>Aneurinibacillus</taxon>
    </lineage>
</organism>
<feature type="domain" description="Nucleoside phosphorylase" evidence="3">
    <location>
        <begin position="38"/>
        <end position="220"/>
    </location>
</feature>
<evidence type="ECO:0000256" key="2">
    <source>
        <dbReference type="NCBIfam" id="TIGR03664"/>
    </source>
</evidence>
<dbReference type="PANTHER" id="PTHR46832">
    <property type="entry name" value="5'-METHYLTHIOADENOSINE/S-ADENOSYLHOMOCYSTEINE NUCLEOSIDASE"/>
    <property type="match status" value="1"/>
</dbReference>
<dbReference type="EC" id="3.2.2.26" evidence="1 2"/>
<dbReference type="HAMAP" id="MF_00991">
    <property type="entry name" value="MqnB"/>
    <property type="match status" value="1"/>
</dbReference>
<evidence type="ECO:0000256" key="1">
    <source>
        <dbReference type="HAMAP-Rule" id="MF_00991"/>
    </source>
</evidence>
<protein>
    <recommendedName>
        <fullName evidence="1 2">Futalosine hydrolase</fullName>
        <shortName evidence="1">FL hydrolase</shortName>
        <ecNumber evidence="1 2">3.2.2.26</ecNumber>
    </recommendedName>
    <alternativeName>
        <fullName evidence="1">Futalosine nucleosidase</fullName>
    </alternativeName>
    <alternativeName>
        <fullName evidence="1">Menaquinone biosynthetic enzyme MqnB</fullName>
    </alternativeName>
</protein>
<keyword evidence="1" id="KW-0474">Menaquinone biosynthesis</keyword>
<dbReference type="UniPathway" id="UPA00079"/>
<dbReference type="GO" id="GO:0009116">
    <property type="term" value="P:nucleoside metabolic process"/>
    <property type="evidence" value="ECO:0007669"/>
    <property type="project" value="InterPro"/>
</dbReference>
<keyword evidence="5" id="KW-1185">Reference proteome</keyword>
<name>A0A0U5BAS2_9BACL</name>
<dbReference type="OrthoDB" id="9788270at2"/>
<dbReference type="KEGG" id="asoc:CB4_02170"/>
<evidence type="ECO:0000259" key="3">
    <source>
        <dbReference type="Pfam" id="PF01048"/>
    </source>
</evidence>
<dbReference type="InterPro" id="IPR035994">
    <property type="entry name" value="Nucleoside_phosphorylase_sf"/>
</dbReference>
<dbReference type="NCBIfam" id="NF006087">
    <property type="entry name" value="PRK08236.1"/>
    <property type="match status" value="1"/>
</dbReference>
<dbReference type="Proteomes" id="UP000217696">
    <property type="component" value="Chromosome"/>
</dbReference>
<keyword evidence="4" id="KW-0326">Glycosidase</keyword>
<evidence type="ECO:0000313" key="5">
    <source>
        <dbReference type="Proteomes" id="UP000217696"/>
    </source>
</evidence>
<sequence>MNVDRRTKSAQRILIMTSVSAERDAILRGLHGNSTFDVRVGGVGLASAAASTATALATTSYSLVINMGIAGGFVGQAEIGSLVVANEIIAADLGSQTPDGFISIDELGFGSARVPVDTRMVAQVVEALQAAGFPTTTGPILTVSTTTGTAATAQELAARVPGAAAEGMEGYGVATAAHQHGIPVLEIRAISNPVGPRDRDAWRIKEALQMLESASSVLLEVLS</sequence>
<proteinExistence type="inferred from homology"/>
<dbReference type="GO" id="GO:0019284">
    <property type="term" value="P:L-methionine salvage from S-adenosylmethionine"/>
    <property type="evidence" value="ECO:0007669"/>
    <property type="project" value="TreeGrafter"/>
</dbReference>
<keyword evidence="1 4" id="KW-0378">Hydrolase</keyword>
<dbReference type="Gene3D" id="3.40.50.1580">
    <property type="entry name" value="Nucleoside phosphorylase domain"/>
    <property type="match status" value="1"/>
</dbReference>
<dbReference type="RefSeq" id="WP_096465773.1">
    <property type="nucleotide sequence ID" value="NZ_AP017312.1"/>
</dbReference>
<accession>A0A0U5BAS2</accession>
<comment type="pathway">
    <text evidence="1">Quinol/quinone metabolism; menaquinone biosynthesis.</text>
</comment>
<comment type="function">
    <text evidence="1">Catalyzes the hydrolysis of futalosine (FL) to dehypoxanthine futalosine (DHFL) and hypoxanthine, a step in the biosynthesis of menaquinone (MK, vitamin K2).</text>
</comment>
<evidence type="ECO:0000313" key="4">
    <source>
        <dbReference type="EMBL" id="BAU27996.1"/>
    </source>
</evidence>
<dbReference type="SUPFAM" id="SSF53167">
    <property type="entry name" value="Purine and uridine phosphorylases"/>
    <property type="match status" value="1"/>
</dbReference>
<dbReference type="AlphaFoldDB" id="A0A0U5BAS2"/>
<dbReference type="CDD" id="cd17766">
    <property type="entry name" value="futalosine_nucleosidase_MqnB"/>
    <property type="match status" value="1"/>
</dbReference>
<dbReference type="Pfam" id="PF01048">
    <property type="entry name" value="PNP_UDP_1"/>
    <property type="match status" value="1"/>
</dbReference>
<dbReference type="GO" id="GO:0008930">
    <property type="term" value="F:methylthioadenosine nucleosidase activity"/>
    <property type="evidence" value="ECO:0007669"/>
    <property type="project" value="TreeGrafter"/>
</dbReference>
<dbReference type="GO" id="GO:0008782">
    <property type="term" value="F:adenosylhomocysteine nucleosidase activity"/>
    <property type="evidence" value="ECO:0007669"/>
    <property type="project" value="TreeGrafter"/>
</dbReference>
<dbReference type="EMBL" id="AP017312">
    <property type="protein sequence ID" value="BAU27996.1"/>
    <property type="molecule type" value="Genomic_DNA"/>
</dbReference>
<reference evidence="4 5" key="1">
    <citation type="submission" date="2015-12" db="EMBL/GenBank/DDBJ databases">
        <title>Genome sequence of Aneurinibacillus soli.</title>
        <authorList>
            <person name="Lee J.S."/>
            <person name="Lee K.C."/>
            <person name="Kim K.K."/>
            <person name="Lee B.W."/>
        </authorList>
    </citation>
    <scope>NUCLEOTIDE SEQUENCE [LARGE SCALE GENOMIC DNA]</scope>
    <source>
        <strain evidence="4 5">CB4</strain>
    </source>
</reference>
<dbReference type="PANTHER" id="PTHR46832:SF2">
    <property type="entry name" value="FUTALOSINE HYDROLASE"/>
    <property type="match status" value="1"/>
</dbReference>